<dbReference type="Proteomes" id="UP000004816">
    <property type="component" value="Unassembled WGS sequence"/>
</dbReference>
<proteinExistence type="predicted"/>
<reference evidence="2 3" key="1">
    <citation type="journal article" date="2011" name="Stand. Genomic Sci.">
        <title>High quality draft genome sequence of Segniliparus rugosus CDC 945(T)= (ATCC BAA-974(T)).</title>
        <authorList>
            <person name="Earl A.M."/>
            <person name="Desjardins C.A."/>
            <person name="Fitzgerald M.G."/>
            <person name="Arachchi H.M."/>
            <person name="Zeng Q."/>
            <person name="Mehta T."/>
            <person name="Griggs A."/>
            <person name="Birren B.W."/>
            <person name="Toney N.C."/>
            <person name="Carr J."/>
            <person name="Posey J."/>
            <person name="Butler W.R."/>
        </authorList>
    </citation>
    <scope>NUCLEOTIDE SEQUENCE [LARGE SCALE GENOMIC DNA]</scope>
    <source>
        <strain evidence="3">ATCC BAA-974 / DSM 45345 / CCUG 50838 / CIP 108380 / JCM 13579 / CDC 945</strain>
    </source>
</reference>
<sequence>MRKLPTRITVSLAAAAAGAALATAPTAAAEPSVHQIVFRVFGAQSASLVFGPQPGSLINVTYKTQSTAVNTKLVPVPWNLSFQARGDERALARTLDLSAALPESQPDGQFTCEISVDGQVQTHVEGDLSDGLHCALGVSGDDGSDGDED</sequence>
<dbReference type="RefSeq" id="WP_021030048.1">
    <property type="nucleotide sequence ID" value="NZ_KI391953.1"/>
</dbReference>
<keyword evidence="3" id="KW-1185">Reference proteome</keyword>
<evidence type="ECO:0000256" key="1">
    <source>
        <dbReference type="SAM" id="SignalP"/>
    </source>
</evidence>
<name>E5XQ19_SEGRC</name>
<dbReference type="InterPro" id="IPR038468">
    <property type="entry name" value="MmpS_C"/>
</dbReference>
<feature type="signal peptide" evidence="1">
    <location>
        <begin position="1"/>
        <end position="29"/>
    </location>
</feature>
<protein>
    <submittedName>
        <fullName evidence="2">Uncharacterized protein</fullName>
    </submittedName>
</protein>
<comment type="caution">
    <text evidence="2">The sequence shown here is derived from an EMBL/GenBank/DDBJ whole genome shotgun (WGS) entry which is preliminary data.</text>
</comment>
<dbReference type="STRING" id="679197.HMPREF9336_01591"/>
<dbReference type="AlphaFoldDB" id="E5XQ19"/>
<accession>E5XQ19</accession>
<gene>
    <name evidence="2" type="ORF">HMPREF9336_01591</name>
</gene>
<organism evidence="2 3">
    <name type="scientific">Segniliparus rugosus (strain ATCC BAA-974 / DSM 45345 / CCUG 50838 / CIP 108380 / JCM 13579 / CDC 945)</name>
    <dbReference type="NCBI Taxonomy" id="679197"/>
    <lineage>
        <taxon>Bacteria</taxon>
        <taxon>Bacillati</taxon>
        <taxon>Actinomycetota</taxon>
        <taxon>Actinomycetes</taxon>
        <taxon>Mycobacteriales</taxon>
        <taxon>Segniliparaceae</taxon>
        <taxon>Segniliparus</taxon>
    </lineage>
</organism>
<evidence type="ECO:0000313" key="3">
    <source>
        <dbReference type="Proteomes" id="UP000004816"/>
    </source>
</evidence>
<feature type="chain" id="PRO_5003200379" evidence="1">
    <location>
        <begin position="30"/>
        <end position="149"/>
    </location>
</feature>
<dbReference type="Gene3D" id="2.60.40.2880">
    <property type="entry name" value="MmpS1-5, C-terminal soluble domain"/>
    <property type="match status" value="1"/>
</dbReference>
<dbReference type="OrthoDB" id="9883705at2"/>
<evidence type="ECO:0000313" key="2">
    <source>
        <dbReference type="EMBL" id="EFV13552.2"/>
    </source>
</evidence>
<keyword evidence="1" id="KW-0732">Signal</keyword>
<dbReference type="HOGENOM" id="CLU_1814472_0_0_11"/>
<dbReference type="EMBL" id="ACZI02000001">
    <property type="protein sequence ID" value="EFV13552.2"/>
    <property type="molecule type" value="Genomic_DNA"/>
</dbReference>